<dbReference type="Gene3D" id="2.170.130.10">
    <property type="entry name" value="TonB-dependent receptor, plug domain"/>
    <property type="match status" value="1"/>
</dbReference>
<comment type="caution">
    <text evidence="9">The sequence shown here is derived from an EMBL/GenBank/DDBJ whole genome shotgun (WGS) entry which is preliminary data.</text>
</comment>
<dbReference type="InterPro" id="IPR023996">
    <property type="entry name" value="TonB-dep_OMP_SusC/RagA"/>
</dbReference>
<sequence length="894" mass="100546">MKYFLLVFTLLTTFLRVAVYGKNRFPNLISTTAIYQDTTATDSVNTGYRHILRSQVTGAISTITGKQIQQTPMFSLDQALKGRVAGVQVTQNSGQPGAAASVRVRGISTLFNSVEPLYVLDGVPLFHTVPESTNQFLPILNFINPADIASVEILKDAGAAAIYGSRASNGVVLITTKRGQAKTNRVALHSFFGLQQVPKQIPLLNASEYAGLVNKALQEQGLPPRYITEQMKALGEGTNWQSEIYRLAPVQNHQVSYSGGSETHRFFAGAGFTNQQGVIIQSGLRRYNFRLNYDGQIGKRLKVGITSLVSTMKNHPTNPNLIHYTLLAPPIFDPNDTARNFLNPIKMLQENTRSEEGKSLWGNFFAEYQIIPGLFVKAHYGVNEIKQENRHLFYSKLSNNIRRTDINFNNKTTSKEATFRYHRTWKKHSLFLLSGIAEQQLENDYTTTTYIGQKGTGFKDFSYESKWNKNTLLSYFGQLHYSFVNRYFLSASVRKDGLSQFSLQEKYTVLSAISAAWQAINQQQSKQVIQSLKFRTSYGTTAHASLSGINIDNTNLVIFDPFLRPELTKQVNFGADLLVLSNRIQISTDLYQRNTSDAIVLLLRPSNSYIAKNIAGLRNRGLEISITSHNIKGALTWNSSFTFAANKNKITDLSDFNIVLLNTKYRRFIFSEGQSIGAINGLKTDGLYQNQSEVPDSFMASPGDIKYQDLNNNKNLTDDQTLLGSTHPAFTYSLDNDFTFKDFEVNIFLQGVQGNKIYNENLVNLNNLYLLDADNTNNGSRDLLQHWSPEHTNTNLPRLNGNPYNNEFSDRYVENGSFLRIRNLTFAYNLPNKFTLSNKMLQAKVYLSGQNLVTFTKYSGYDPEVGGLRIAEQGLDSYNYPIPLTYLAGVKITW</sequence>
<name>A0A2T2YG10_9BACT</name>
<dbReference type="PROSITE" id="PS52016">
    <property type="entry name" value="TONB_DEPENDENT_REC_3"/>
    <property type="match status" value="1"/>
</dbReference>
<comment type="similarity">
    <text evidence="7">Belongs to the TonB-dependent receptor family.</text>
</comment>
<evidence type="ECO:0000256" key="4">
    <source>
        <dbReference type="ARBA" id="ARBA00022692"/>
    </source>
</evidence>
<evidence type="ECO:0000259" key="8">
    <source>
        <dbReference type="Pfam" id="PF07715"/>
    </source>
</evidence>
<evidence type="ECO:0000256" key="6">
    <source>
        <dbReference type="ARBA" id="ARBA00023237"/>
    </source>
</evidence>
<keyword evidence="4 7" id="KW-0812">Transmembrane</keyword>
<organism evidence="9 10">
    <name type="scientific">Adhaeribacter arboris</name>
    <dbReference type="NCBI Taxonomy" id="2072846"/>
    <lineage>
        <taxon>Bacteria</taxon>
        <taxon>Pseudomonadati</taxon>
        <taxon>Bacteroidota</taxon>
        <taxon>Cytophagia</taxon>
        <taxon>Cytophagales</taxon>
        <taxon>Hymenobacteraceae</taxon>
        <taxon>Adhaeribacter</taxon>
    </lineage>
</organism>
<keyword evidence="2 7" id="KW-0813">Transport</keyword>
<keyword evidence="5 7" id="KW-0472">Membrane</keyword>
<protein>
    <recommendedName>
        <fullName evidence="8">TonB-dependent receptor plug domain-containing protein</fullName>
    </recommendedName>
</protein>
<dbReference type="AlphaFoldDB" id="A0A2T2YG10"/>
<dbReference type="Gene3D" id="2.40.170.20">
    <property type="entry name" value="TonB-dependent receptor, beta-barrel domain"/>
    <property type="match status" value="1"/>
</dbReference>
<dbReference type="GO" id="GO:0009279">
    <property type="term" value="C:cell outer membrane"/>
    <property type="evidence" value="ECO:0007669"/>
    <property type="project" value="UniProtKB-SubCell"/>
</dbReference>
<evidence type="ECO:0000256" key="1">
    <source>
        <dbReference type="ARBA" id="ARBA00004571"/>
    </source>
</evidence>
<keyword evidence="3 7" id="KW-1134">Transmembrane beta strand</keyword>
<dbReference type="InterPro" id="IPR039426">
    <property type="entry name" value="TonB-dep_rcpt-like"/>
</dbReference>
<evidence type="ECO:0000256" key="3">
    <source>
        <dbReference type="ARBA" id="ARBA00022452"/>
    </source>
</evidence>
<dbReference type="SUPFAM" id="SSF56935">
    <property type="entry name" value="Porins"/>
    <property type="match status" value="1"/>
</dbReference>
<dbReference type="InterPro" id="IPR012910">
    <property type="entry name" value="Plug_dom"/>
</dbReference>
<evidence type="ECO:0000256" key="7">
    <source>
        <dbReference type="PROSITE-ProRule" id="PRU01360"/>
    </source>
</evidence>
<dbReference type="Proteomes" id="UP000240357">
    <property type="component" value="Unassembled WGS sequence"/>
</dbReference>
<dbReference type="EMBL" id="PYFT01000001">
    <property type="protein sequence ID" value="PSR54398.1"/>
    <property type="molecule type" value="Genomic_DNA"/>
</dbReference>
<evidence type="ECO:0000256" key="2">
    <source>
        <dbReference type="ARBA" id="ARBA00022448"/>
    </source>
</evidence>
<dbReference type="Pfam" id="PF07715">
    <property type="entry name" value="Plug"/>
    <property type="match status" value="1"/>
</dbReference>
<keyword evidence="6 7" id="KW-0998">Cell outer membrane</keyword>
<dbReference type="RefSeq" id="WP_106930046.1">
    <property type="nucleotide sequence ID" value="NZ_PYFT01000001.1"/>
</dbReference>
<dbReference type="OrthoDB" id="9768177at2"/>
<feature type="domain" description="TonB-dependent receptor plug" evidence="8">
    <location>
        <begin position="55"/>
        <end position="171"/>
    </location>
</feature>
<proteinExistence type="inferred from homology"/>
<dbReference type="NCBIfam" id="TIGR04056">
    <property type="entry name" value="OMP_RagA_SusC"/>
    <property type="match status" value="1"/>
</dbReference>
<evidence type="ECO:0000313" key="10">
    <source>
        <dbReference type="Proteomes" id="UP000240357"/>
    </source>
</evidence>
<accession>A0A2T2YG10</accession>
<dbReference type="InterPro" id="IPR023997">
    <property type="entry name" value="TonB-dep_OMP_SusC/RagA_CS"/>
</dbReference>
<dbReference type="InterPro" id="IPR037066">
    <property type="entry name" value="Plug_dom_sf"/>
</dbReference>
<comment type="subcellular location">
    <subcellularLocation>
        <location evidence="1 7">Cell outer membrane</location>
        <topology evidence="1 7">Multi-pass membrane protein</topology>
    </subcellularLocation>
</comment>
<reference evidence="9 10" key="1">
    <citation type="submission" date="2018-03" db="EMBL/GenBank/DDBJ databases">
        <title>Adhaeribacter sp. HMF7605 Genome sequencing and assembly.</title>
        <authorList>
            <person name="Kang H."/>
            <person name="Kang J."/>
            <person name="Cha I."/>
            <person name="Kim H."/>
            <person name="Joh K."/>
        </authorList>
    </citation>
    <scope>NUCLEOTIDE SEQUENCE [LARGE SCALE GENOMIC DNA]</scope>
    <source>
        <strain evidence="9 10">HMF7605</strain>
    </source>
</reference>
<dbReference type="NCBIfam" id="TIGR04057">
    <property type="entry name" value="SusC_RagA_signa"/>
    <property type="match status" value="1"/>
</dbReference>
<evidence type="ECO:0000313" key="9">
    <source>
        <dbReference type="EMBL" id="PSR54398.1"/>
    </source>
</evidence>
<gene>
    <name evidence="9" type="ORF">AHMF7605_13205</name>
</gene>
<evidence type="ECO:0000256" key="5">
    <source>
        <dbReference type="ARBA" id="ARBA00023136"/>
    </source>
</evidence>
<keyword evidence="10" id="KW-1185">Reference proteome</keyword>
<dbReference type="InterPro" id="IPR036942">
    <property type="entry name" value="Beta-barrel_TonB_sf"/>
</dbReference>